<gene>
    <name evidence="3" type="ORF">BL253_24210</name>
</gene>
<dbReference type="RefSeq" id="WP_076819492.1">
    <property type="nucleotide sequence ID" value="NZ_MOMC01000050.1"/>
</dbReference>
<dbReference type="EMBL" id="MOMC01000050">
    <property type="protein sequence ID" value="ONH26565.1"/>
    <property type="molecule type" value="Genomic_DNA"/>
</dbReference>
<name>A0A1V2I6L9_9ACTN</name>
<feature type="transmembrane region" description="Helical" evidence="2">
    <location>
        <begin position="34"/>
        <end position="54"/>
    </location>
</feature>
<dbReference type="STRING" id="1834516.BL253_24210"/>
<keyword evidence="2" id="KW-0472">Membrane</keyword>
<comment type="caution">
    <text evidence="3">The sequence shown here is derived from an EMBL/GenBank/DDBJ whole genome shotgun (WGS) entry which is preliminary data.</text>
</comment>
<evidence type="ECO:0000313" key="3">
    <source>
        <dbReference type="EMBL" id="ONH26565.1"/>
    </source>
</evidence>
<feature type="transmembrane region" description="Helical" evidence="2">
    <location>
        <begin position="122"/>
        <end position="142"/>
    </location>
</feature>
<keyword evidence="2" id="KW-0812">Transmembrane</keyword>
<dbReference type="OrthoDB" id="10014286at2"/>
<feature type="transmembrane region" description="Helical" evidence="2">
    <location>
        <begin position="66"/>
        <end position="85"/>
    </location>
</feature>
<protein>
    <submittedName>
        <fullName evidence="3">Uncharacterized protein</fullName>
    </submittedName>
</protein>
<accession>A0A1V2I6L9</accession>
<feature type="region of interest" description="Disordered" evidence="1">
    <location>
        <begin position="1"/>
        <end position="26"/>
    </location>
</feature>
<proteinExistence type="predicted"/>
<dbReference type="Proteomes" id="UP000188929">
    <property type="component" value="Unassembled WGS sequence"/>
</dbReference>
<evidence type="ECO:0000256" key="2">
    <source>
        <dbReference type="SAM" id="Phobius"/>
    </source>
</evidence>
<evidence type="ECO:0000256" key="1">
    <source>
        <dbReference type="SAM" id="MobiDB-lite"/>
    </source>
</evidence>
<feature type="transmembrane region" description="Helical" evidence="2">
    <location>
        <begin position="97"/>
        <end position="116"/>
    </location>
</feature>
<evidence type="ECO:0000313" key="4">
    <source>
        <dbReference type="Proteomes" id="UP000188929"/>
    </source>
</evidence>
<reference evidence="4" key="1">
    <citation type="submission" date="2016-10" db="EMBL/GenBank/DDBJ databases">
        <title>Frankia sp. NRRL B-16386 Genome sequencing.</title>
        <authorList>
            <person name="Ghodhbane-Gtari F."/>
            <person name="Swanson E."/>
            <person name="Gueddou A."/>
            <person name="Hezbri K."/>
            <person name="Ktari K."/>
            <person name="Nouioui I."/>
            <person name="Morris K."/>
            <person name="Simpson S."/>
            <person name="Abebe-Akele F."/>
            <person name="Thomas K."/>
            <person name="Gtari M."/>
            <person name="Tisa L.S."/>
        </authorList>
    </citation>
    <scope>NUCLEOTIDE SEQUENCE [LARGE SCALE GENOMIC DNA]</scope>
    <source>
        <strain evidence="4">NRRL B-16386</strain>
    </source>
</reference>
<sequence length="150" mass="14920">MTPGEPSRGGQARAGSRPHFDGARRAGAALTRRTRAGLVLAAVLGVGDLLVLGLPGSSADGTKPPTSVLVFGALMGVVTLACVVIARASRSPATVRVAAASRALSALGALPGLFTAGVHPTLVVLAAAWVLLNLSVVCLLIAPPSRSRAS</sequence>
<keyword evidence="4" id="KW-1185">Reference proteome</keyword>
<keyword evidence="2" id="KW-1133">Transmembrane helix</keyword>
<dbReference type="AlphaFoldDB" id="A0A1V2I6L9"/>
<organism evidence="3 4">
    <name type="scientific">Pseudofrankia asymbiotica</name>
    <dbReference type="NCBI Taxonomy" id="1834516"/>
    <lineage>
        <taxon>Bacteria</taxon>
        <taxon>Bacillati</taxon>
        <taxon>Actinomycetota</taxon>
        <taxon>Actinomycetes</taxon>
        <taxon>Frankiales</taxon>
        <taxon>Frankiaceae</taxon>
        <taxon>Pseudofrankia</taxon>
    </lineage>
</organism>